<dbReference type="EMBL" id="HBNR01086940">
    <property type="protein sequence ID" value="CAE4665016.1"/>
    <property type="molecule type" value="Transcribed_RNA"/>
</dbReference>
<accession>A0A7S4T4L2</accession>
<evidence type="ECO:0000313" key="4">
    <source>
        <dbReference type="EMBL" id="CAE4665016.1"/>
    </source>
</evidence>
<feature type="signal peptide" evidence="3">
    <location>
        <begin position="1"/>
        <end position="18"/>
    </location>
</feature>
<feature type="transmembrane region" description="Helical" evidence="2">
    <location>
        <begin position="464"/>
        <end position="484"/>
    </location>
</feature>
<reference evidence="4" key="1">
    <citation type="submission" date="2021-01" db="EMBL/GenBank/DDBJ databases">
        <authorList>
            <person name="Corre E."/>
            <person name="Pelletier E."/>
            <person name="Niang G."/>
            <person name="Scheremetjew M."/>
            <person name="Finn R."/>
            <person name="Kale V."/>
            <person name="Holt S."/>
            <person name="Cochrane G."/>
            <person name="Meng A."/>
            <person name="Brown T."/>
            <person name="Cohen L."/>
        </authorList>
    </citation>
    <scope>NUCLEOTIDE SEQUENCE</scope>
    <source>
        <strain evidence="4">CCMP3105</strain>
    </source>
</reference>
<evidence type="ECO:0000256" key="2">
    <source>
        <dbReference type="SAM" id="Phobius"/>
    </source>
</evidence>
<evidence type="ECO:0000256" key="3">
    <source>
        <dbReference type="SAM" id="SignalP"/>
    </source>
</evidence>
<feature type="region of interest" description="Disordered" evidence="1">
    <location>
        <begin position="226"/>
        <end position="249"/>
    </location>
</feature>
<protein>
    <submittedName>
        <fullName evidence="4">Uncharacterized protein</fullName>
    </submittedName>
</protein>
<feature type="compositionally biased region" description="Basic and acidic residues" evidence="1">
    <location>
        <begin position="501"/>
        <end position="515"/>
    </location>
</feature>
<dbReference type="AlphaFoldDB" id="A0A7S4T4L2"/>
<organism evidence="4">
    <name type="scientific">Alexandrium monilatum</name>
    <dbReference type="NCBI Taxonomy" id="311494"/>
    <lineage>
        <taxon>Eukaryota</taxon>
        <taxon>Sar</taxon>
        <taxon>Alveolata</taxon>
        <taxon>Dinophyceae</taxon>
        <taxon>Gonyaulacales</taxon>
        <taxon>Pyrocystaceae</taxon>
        <taxon>Alexandrium</taxon>
    </lineage>
</organism>
<feature type="compositionally biased region" description="Low complexity" evidence="1">
    <location>
        <begin position="227"/>
        <end position="246"/>
    </location>
</feature>
<sequence length="515" mass="54535">MASRVAALALASFTMAAGHPEGEDTARRLFYVEDKHIWGSPAQCSSHVSAGPADADIEIRIGGLPNSTSSKPVHLQWWAPRASATTYDPLTSAVNCSVHANVVVAYPKYSDADFNGGNVRVSEAGEAVIRVRAPATYLVWRYVAVPHIHLRLCEGASDIKRSNEAVMMAGVDMWISSVNPHTFQIVSAGPYAGRSAASSSANPSAPGAVAVIVRVVGTIDRHSSTLPASTTVEATTPAPTTPAAVSQRSAEISAARDALDLNALEFSPVYQCLLERRFYDHFSAGCVQSCPASSAVAHGQCVRADTADPRAQVRMSWELEVDCGEPCWHDKKNATLHGLRLSFAGHLDLPFQEVEVSVGLVALSGRRLAGARSVYLTVKVDSNRISATQGNSLLASYPQDAATMTTLLGLEVLAVHSHAAPGQTTESSVMGQGNDPYVPAYNDVEPKTGPTSPTSPVSFLPTEAIIGIAAGVVILAAIVGVLLWRRQRQRRAAAQAQQSKAVEDKTASPNEKTEV</sequence>
<evidence type="ECO:0000256" key="1">
    <source>
        <dbReference type="SAM" id="MobiDB-lite"/>
    </source>
</evidence>
<keyword evidence="2" id="KW-1133">Transmembrane helix</keyword>
<feature type="chain" id="PRO_5031572193" evidence="3">
    <location>
        <begin position="19"/>
        <end position="515"/>
    </location>
</feature>
<name>A0A7S4T4L2_9DINO</name>
<gene>
    <name evidence="4" type="ORF">AMON00008_LOCUS62326</name>
</gene>
<keyword evidence="3" id="KW-0732">Signal</keyword>
<feature type="region of interest" description="Disordered" evidence="1">
    <location>
        <begin position="493"/>
        <end position="515"/>
    </location>
</feature>
<keyword evidence="2" id="KW-0472">Membrane</keyword>
<proteinExistence type="predicted"/>
<keyword evidence="2" id="KW-0812">Transmembrane</keyword>